<evidence type="ECO:0000256" key="10">
    <source>
        <dbReference type="HAMAP-Rule" id="MF_02227"/>
    </source>
</evidence>
<protein>
    <recommendedName>
        <fullName evidence="7 10">Ribulose-phosphate 3-epimerase</fullName>
        <ecNumber evidence="7 10">5.1.3.1</ecNumber>
    </recommendedName>
</protein>
<evidence type="ECO:0000256" key="2">
    <source>
        <dbReference type="ARBA" id="ARBA00001936"/>
    </source>
</evidence>
<dbReference type="GO" id="GO:0006098">
    <property type="term" value="P:pentose-phosphate shunt"/>
    <property type="evidence" value="ECO:0007669"/>
    <property type="project" value="UniProtKB-UniRule"/>
</dbReference>
<dbReference type="InterPro" id="IPR026019">
    <property type="entry name" value="Ribul_P_3_epim"/>
</dbReference>
<dbReference type="PROSITE" id="PS01085">
    <property type="entry name" value="RIBUL_P_3_EPIMER_1"/>
    <property type="match status" value="1"/>
</dbReference>
<dbReference type="GO" id="GO:0005737">
    <property type="term" value="C:cytoplasm"/>
    <property type="evidence" value="ECO:0007669"/>
    <property type="project" value="UniProtKB-ARBA"/>
</dbReference>
<evidence type="ECO:0000256" key="1">
    <source>
        <dbReference type="ARBA" id="ARBA00001782"/>
    </source>
</evidence>
<feature type="binding site" evidence="10 14">
    <location>
        <position position="9"/>
    </location>
    <ligand>
        <name>substrate</name>
    </ligand>
</feature>
<evidence type="ECO:0000256" key="4">
    <source>
        <dbReference type="ARBA" id="ARBA00001947"/>
    </source>
</evidence>
<feature type="binding site" evidence="10 13">
    <location>
        <position position="177"/>
    </location>
    <ligand>
        <name>a divalent metal cation</name>
        <dbReference type="ChEBI" id="CHEBI:60240"/>
    </ligand>
</feature>
<dbReference type="GO" id="GO:0004750">
    <property type="term" value="F:D-ribulose-phosphate 3-epimerase activity"/>
    <property type="evidence" value="ECO:0007669"/>
    <property type="project" value="UniProtKB-UniRule"/>
</dbReference>
<dbReference type="SUPFAM" id="SSF51366">
    <property type="entry name" value="Ribulose-phoshate binding barrel"/>
    <property type="match status" value="1"/>
</dbReference>
<dbReference type="Gene3D" id="3.20.20.70">
    <property type="entry name" value="Aldolase class I"/>
    <property type="match status" value="1"/>
</dbReference>
<comment type="function">
    <text evidence="10">Catalyzes the reversible epimerization of D-ribulose 5-phosphate to D-xylulose 5-phosphate.</text>
</comment>
<feature type="binding site" evidence="14">
    <location>
        <begin position="144"/>
        <end position="147"/>
    </location>
    <ligand>
        <name>substrate</name>
    </ligand>
</feature>
<dbReference type="GO" id="GO:0019323">
    <property type="term" value="P:pentose catabolic process"/>
    <property type="evidence" value="ECO:0007669"/>
    <property type="project" value="UniProtKB-UniRule"/>
</dbReference>
<evidence type="ECO:0000256" key="9">
    <source>
        <dbReference type="ARBA" id="ARBA00023235"/>
    </source>
</evidence>
<dbReference type="PIRSF" id="PIRSF001461">
    <property type="entry name" value="RPE"/>
    <property type="match status" value="1"/>
</dbReference>
<comment type="cofactor">
    <cofactor evidence="5">
        <name>Fe(2+)</name>
        <dbReference type="ChEBI" id="CHEBI:29033"/>
    </cofactor>
</comment>
<comment type="pathway">
    <text evidence="10">Carbohydrate degradation.</text>
</comment>
<accession>A0A0M6W829</accession>
<proteinExistence type="inferred from homology"/>
<comment type="similarity">
    <text evidence="6 10 11">Belongs to the ribulose-phosphate 3-epimerase family.</text>
</comment>
<keyword evidence="16" id="KW-1185">Reference proteome</keyword>
<dbReference type="Pfam" id="PF00834">
    <property type="entry name" value="Ribul_P_3_epim"/>
    <property type="match status" value="1"/>
</dbReference>
<comment type="caution">
    <text evidence="10">Lacks conserved residue(s) required for the propagation of feature annotation.</text>
</comment>
<feature type="binding site" evidence="10 14">
    <location>
        <position position="68"/>
    </location>
    <ligand>
        <name>substrate</name>
    </ligand>
</feature>
<feature type="binding site" evidence="10 13">
    <location>
        <position position="68"/>
    </location>
    <ligand>
        <name>a divalent metal cation</name>
        <dbReference type="ChEBI" id="CHEBI:60240"/>
    </ligand>
</feature>
<keyword evidence="10 11" id="KW-0119">Carbohydrate metabolism</keyword>
<dbReference type="PROSITE" id="PS01086">
    <property type="entry name" value="RIBUL_P_3_EPIMER_2"/>
    <property type="match status" value="1"/>
</dbReference>
<dbReference type="STRING" id="1715285.SOFFGTOCOR_0114"/>
<evidence type="ECO:0000256" key="8">
    <source>
        <dbReference type="ARBA" id="ARBA00022723"/>
    </source>
</evidence>
<dbReference type="GO" id="GO:0046872">
    <property type="term" value="F:metal ion binding"/>
    <property type="evidence" value="ECO:0007669"/>
    <property type="project" value="UniProtKB-UniRule"/>
</dbReference>
<dbReference type="NCBIfam" id="NF004076">
    <property type="entry name" value="PRK05581.1-4"/>
    <property type="match status" value="1"/>
</dbReference>
<dbReference type="AlphaFoldDB" id="A0A0M6W829"/>
<evidence type="ECO:0000256" key="14">
    <source>
        <dbReference type="PIRSR" id="PIRSR001461-3"/>
    </source>
</evidence>
<evidence type="ECO:0000256" key="7">
    <source>
        <dbReference type="ARBA" id="ARBA00013188"/>
    </source>
</evidence>
<keyword evidence="13" id="KW-0170">Cobalt</keyword>
<dbReference type="HAMAP" id="MF_02227">
    <property type="entry name" value="RPE"/>
    <property type="match status" value="1"/>
</dbReference>
<dbReference type="InterPro" id="IPR011060">
    <property type="entry name" value="RibuloseP-bd_barrel"/>
</dbReference>
<evidence type="ECO:0000256" key="11">
    <source>
        <dbReference type="PIRNR" id="PIRNR001461"/>
    </source>
</evidence>
<sequence length="224" mass="24541">MKNFIIAPSILSANFACLGEDIKKVIKAGADMIHFDVMDNHFVPNLTFGALICKSLNDYGISVPIDVHLMVKPVDRIIPDFAKAGAKHISIHPEASNNVKKSLELIIEHGCTTGLALNPMTPLSCLDNIMDKVNTILVMSVNPGFANQLFIPQTLNKLRKLRKLINNSGYKINLEVDGGVKINNIASIGIAGADIFVIGSEIFNHVNYKSVINLIRDKLKKNIL</sequence>
<dbReference type="Proteomes" id="UP000242301">
    <property type="component" value="Unassembled WGS sequence"/>
</dbReference>
<dbReference type="EC" id="5.1.3.1" evidence="7 10"/>
<name>A0A0M6W829_9GAMM</name>
<feature type="binding site" evidence="10">
    <location>
        <begin position="177"/>
        <end position="179"/>
    </location>
    <ligand>
        <name>substrate</name>
    </ligand>
</feature>
<keyword evidence="13" id="KW-0862">Zinc</keyword>
<keyword evidence="8 10" id="KW-0479">Metal-binding</keyword>
<reference evidence="16" key="1">
    <citation type="submission" date="2015-05" db="EMBL/GenBank/DDBJ databases">
        <authorList>
            <person name="Manzano-Marin A."/>
        </authorList>
    </citation>
    <scope>NUCLEOTIDE SEQUENCE [LARGE SCALE GENOMIC DNA]</scope>
    <source>
        <strain evidence="16">officinalis</strain>
    </source>
</reference>
<evidence type="ECO:0000256" key="5">
    <source>
        <dbReference type="ARBA" id="ARBA00001954"/>
    </source>
</evidence>
<feature type="binding site" evidence="10 13">
    <location>
        <position position="36"/>
    </location>
    <ligand>
        <name>a divalent metal cation</name>
        <dbReference type="ChEBI" id="CHEBI:60240"/>
    </ligand>
</feature>
<feature type="binding site" evidence="14">
    <location>
        <position position="179"/>
    </location>
    <ligand>
        <name>substrate</name>
    </ligand>
</feature>
<feature type="active site" description="Proton donor" evidence="10 12">
    <location>
        <position position="177"/>
    </location>
</feature>
<dbReference type="InterPro" id="IPR000056">
    <property type="entry name" value="Ribul_P_3_epim-like"/>
</dbReference>
<evidence type="ECO:0000256" key="3">
    <source>
        <dbReference type="ARBA" id="ARBA00001941"/>
    </source>
</evidence>
<dbReference type="FunFam" id="3.20.20.70:FF:000004">
    <property type="entry name" value="Ribulose-phosphate 3-epimerase"/>
    <property type="match status" value="1"/>
</dbReference>
<comment type="cofactor">
    <cofactor evidence="3">
        <name>Co(2+)</name>
        <dbReference type="ChEBI" id="CHEBI:48828"/>
    </cofactor>
</comment>
<comment type="cofactor">
    <cofactor evidence="4">
        <name>Zn(2+)</name>
        <dbReference type="ChEBI" id="CHEBI:29105"/>
    </cofactor>
</comment>
<evidence type="ECO:0000256" key="12">
    <source>
        <dbReference type="PIRSR" id="PIRSR001461-1"/>
    </source>
</evidence>
<dbReference type="NCBIfam" id="TIGR01163">
    <property type="entry name" value="rpe"/>
    <property type="match status" value="1"/>
</dbReference>
<keyword evidence="13" id="KW-0464">Manganese</keyword>
<dbReference type="InterPro" id="IPR013785">
    <property type="entry name" value="Aldolase_TIM"/>
</dbReference>
<feature type="active site" description="Proton acceptor" evidence="10 12">
    <location>
        <position position="36"/>
    </location>
</feature>
<gene>
    <name evidence="10 15" type="primary">rpe</name>
    <name evidence="15" type="ORF">SOFFGTOCOR_0114</name>
</gene>
<comment type="cofactor">
    <cofactor evidence="10 13">
        <name>a divalent metal cation</name>
        <dbReference type="ChEBI" id="CHEBI:60240"/>
    </cofactor>
    <text evidence="10 13">Binds 1 divalent metal cation per subunit.</text>
</comment>
<dbReference type="CDD" id="cd00429">
    <property type="entry name" value="RPE"/>
    <property type="match status" value="1"/>
</dbReference>
<feature type="binding site" evidence="10 13">
    <location>
        <position position="34"/>
    </location>
    <ligand>
        <name>a divalent metal cation</name>
        <dbReference type="ChEBI" id="CHEBI:60240"/>
    </ligand>
</feature>
<dbReference type="PANTHER" id="PTHR11749">
    <property type="entry name" value="RIBULOSE-5-PHOSPHATE-3-EPIMERASE"/>
    <property type="match status" value="1"/>
</dbReference>
<evidence type="ECO:0000313" key="15">
    <source>
        <dbReference type="EMBL" id="CRK85556.1"/>
    </source>
</evidence>
<comment type="cofactor">
    <cofactor evidence="2">
        <name>Mn(2+)</name>
        <dbReference type="ChEBI" id="CHEBI:29035"/>
    </cofactor>
</comment>
<dbReference type="EMBL" id="CVRF01000001">
    <property type="protein sequence ID" value="CRK85556.1"/>
    <property type="molecule type" value="Genomic_DNA"/>
</dbReference>
<keyword evidence="9 10" id="KW-0413">Isomerase</keyword>
<evidence type="ECO:0000256" key="6">
    <source>
        <dbReference type="ARBA" id="ARBA00009541"/>
    </source>
</evidence>
<evidence type="ECO:0000256" key="13">
    <source>
        <dbReference type="PIRSR" id="PIRSR001461-2"/>
    </source>
</evidence>
<organism evidence="15 16">
    <name type="scientific">Candidatus Providencia siddallii</name>
    <dbReference type="NCBI Taxonomy" id="1715285"/>
    <lineage>
        <taxon>Bacteria</taxon>
        <taxon>Pseudomonadati</taxon>
        <taxon>Pseudomonadota</taxon>
        <taxon>Gammaproteobacteria</taxon>
        <taxon>Enterobacterales</taxon>
        <taxon>Morganellaceae</taxon>
        <taxon>Providencia</taxon>
    </lineage>
</organism>
<comment type="catalytic activity">
    <reaction evidence="1 10 11">
        <text>D-ribulose 5-phosphate = D-xylulose 5-phosphate</text>
        <dbReference type="Rhea" id="RHEA:13677"/>
        <dbReference type="ChEBI" id="CHEBI:57737"/>
        <dbReference type="ChEBI" id="CHEBI:58121"/>
        <dbReference type="EC" id="5.1.3.1"/>
    </reaction>
</comment>
<feature type="binding site" evidence="10 14">
    <location>
        <begin position="199"/>
        <end position="200"/>
    </location>
    <ligand>
        <name>substrate</name>
    </ligand>
</feature>
<evidence type="ECO:0000313" key="16">
    <source>
        <dbReference type="Proteomes" id="UP000242301"/>
    </source>
</evidence>